<dbReference type="GeneID" id="64018039"/>
<gene>
    <name evidence="1" type="ORF">FOB74_03800</name>
</gene>
<sequence>MKETIVVLAISTKKEKGWLKVATVRDSWGDLGMHFDKVKFSNVFVAPGLYDVEVANNAGFGQNPAYEVLQAHKIGTFEELVSMAKGK</sequence>
<dbReference type="RefSeq" id="WP_048791235.1">
    <property type="nucleotide sequence ID" value="NZ_CP050959.1"/>
</dbReference>
<dbReference type="AlphaFoldDB" id="A0AAE6YPC8"/>
<dbReference type="EMBL" id="CP050959">
    <property type="protein sequence ID" value="QIX73040.1"/>
    <property type="molecule type" value="Genomic_DNA"/>
</dbReference>
<dbReference type="Proteomes" id="UP000503130">
    <property type="component" value="Chromosome"/>
</dbReference>
<evidence type="ECO:0000313" key="2">
    <source>
        <dbReference type="Proteomes" id="UP000503130"/>
    </source>
</evidence>
<accession>A0AAE6YPC8</accession>
<name>A0AAE6YPC8_9STRE</name>
<proteinExistence type="predicted"/>
<reference evidence="1 2" key="1">
    <citation type="submission" date="2019-09" db="EMBL/GenBank/DDBJ databases">
        <title>FDA dAtabase for Regulatory Grade micrObial Sequences (FDA-ARGOS): Supporting development and validation of Infectious Disease Dx tests.</title>
        <authorList>
            <person name="Sciortino C."/>
            <person name="Tallon L."/>
            <person name="Sadzewicz L."/>
            <person name="Vavikolanu K."/>
            <person name="Mehta A."/>
            <person name="Aluvathingal J."/>
            <person name="Nadendla S."/>
            <person name="Nandy P."/>
            <person name="Geyer C."/>
            <person name="Yan Y."/>
            <person name="Sichtig H."/>
        </authorList>
    </citation>
    <scope>NUCLEOTIDE SEQUENCE [LARGE SCALE GENOMIC DNA]</scope>
    <source>
        <strain evidence="1 2">FDAARGOS_666</strain>
    </source>
</reference>
<protein>
    <submittedName>
        <fullName evidence="1">Uncharacterized protein</fullName>
    </submittedName>
</protein>
<evidence type="ECO:0000313" key="1">
    <source>
        <dbReference type="EMBL" id="QIX73040.1"/>
    </source>
</evidence>
<organism evidence="1 2">
    <name type="scientific">Streptococcus gallolyticus</name>
    <dbReference type="NCBI Taxonomy" id="315405"/>
    <lineage>
        <taxon>Bacteria</taxon>
        <taxon>Bacillati</taxon>
        <taxon>Bacillota</taxon>
        <taxon>Bacilli</taxon>
        <taxon>Lactobacillales</taxon>
        <taxon>Streptococcaceae</taxon>
        <taxon>Streptococcus</taxon>
    </lineage>
</organism>